<keyword evidence="5" id="KW-0808">Transferase</keyword>
<dbReference type="GO" id="GO:0005739">
    <property type="term" value="C:mitochondrion"/>
    <property type="evidence" value="ECO:0007669"/>
    <property type="project" value="TreeGrafter"/>
</dbReference>
<reference evidence="5" key="1">
    <citation type="submission" date="2020-02" db="EMBL/GenBank/DDBJ databases">
        <title>Relaxed selection underlies rapid genomic changes in the transitions from sociality to social parasitism in ants.</title>
        <authorList>
            <person name="Bi X."/>
        </authorList>
    </citation>
    <scope>NUCLEOTIDE SEQUENCE</scope>
    <source>
        <strain evidence="5">BGI-DK2013a</strain>
        <tissue evidence="5">Whole body</tissue>
    </source>
</reference>
<dbReference type="Pfam" id="PF03129">
    <property type="entry name" value="HGTP_anticodon"/>
    <property type="match status" value="1"/>
</dbReference>
<dbReference type="GO" id="GO:0016740">
    <property type="term" value="F:transferase activity"/>
    <property type="evidence" value="ECO:0007669"/>
    <property type="project" value="UniProtKB-KW"/>
</dbReference>
<evidence type="ECO:0000256" key="1">
    <source>
        <dbReference type="ARBA" id="ARBA00022741"/>
    </source>
</evidence>
<dbReference type="Gene3D" id="3.30.930.10">
    <property type="entry name" value="Bira Bifunctional Protein, Domain 2"/>
    <property type="match status" value="1"/>
</dbReference>
<dbReference type="PANTHER" id="PTHR15004">
    <property type="entry name" value="GLUTAMYL-TRNA(GLN) AMIDOTRANSFERASE SUBUNIT C, MITOCHONDRIAL"/>
    <property type="match status" value="1"/>
</dbReference>
<dbReference type="GO" id="GO:0000166">
    <property type="term" value="F:nucleotide binding"/>
    <property type="evidence" value="ECO:0007669"/>
    <property type="project" value="UniProtKB-KW"/>
</dbReference>
<dbReference type="AlphaFoldDB" id="A0A836JJW1"/>
<keyword evidence="2" id="KW-0496">Mitochondrion</keyword>
<sequence>MAMLRQVKPAYRLFNERVIFLLRGNAIPSFRTFNSSTVFAKQQQQQESESNNEVKENNNDRLGGDKRPSIDEATIRRLERLALIGFEFKQSKRVLEEAITFTERLRTTRIDETVRPMYSILENNCIHLRDDVVQHVDRREILRNAAVLEEEYFVAPLTTSKGKKNTLQQLRSNSMDMLPFALVTLGTSKSVWNESLLSVSKVLSHKIAKINVFVDASDSKDLLHKKQRERKVWWRKLAQHPSRFVLAEAKKTRNLDVTEIEAQFPFGNIIVETITHYPGIRKLYPQTENNKDNVMDVHMIEHIASMDWGCLALFCDSHMLDKSTRAYIHPKLCPYKITFHIGKQENETDSDIEDLNRFVLYLNNMLRTRGISTILTNTEQIVEMCLIPYVVSVDKTSLKNGVVHVKNRSTTLSEAVHITDLVKYISLRSS</sequence>
<dbReference type="PANTHER" id="PTHR15004:SF0">
    <property type="entry name" value="GLUTAMYL-TRNA(GLN) AMIDOTRANSFERASE SUBUNIT C, MITOCHONDRIAL"/>
    <property type="match status" value="1"/>
</dbReference>
<dbReference type="InterPro" id="IPR003837">
    <property type="entry name" value="GatC"/>
</dbReference>
<evidence type="ECO:0000313" key="6">
    <source>
        <dbReference type="Proteomes" id="UP000667349"/>
    </source>
</evidence>
<dbReference type="InterPro" id="IPR036113">
    <property type="entry name" value="Asp/Glu-ADT_sf_sub_c"/>
</dbReference>
<dbReference type="EMBL" id="JAANHZ010000572">
    <property type="protein sequence ID" value="KAG5309620.1"/>
    <property type="molecule type" value="Genomic_DNA"/>
</dbReference>
<evidence type="ECO:0000259" key="4">
    <source>
        <dbReference type="Pfam" id="PF03129"/>
    </source>
</evidence>
<feature type="region of interest" description="Disordered" evidence="3">
    <location>
        <begin position="40"/>
        <end position="68"/>
    </location>
</feature>
<protein>
    <submittedName>
        <fullName evidence="5">GATC amidotransferase</fullName>
    </submittedName>
</protein>
<dbReference type="SUPFAM" id="SSF141000">
    <property type="entry name" value="Glu-tRNAGln amidotransferase C subunit"/>
    <property type="match status" value="1"/>
</dbReference>
<accession>A0A836JJW1</accession>
<dbReference type="Gene3D" id="3.40.50.800">
    <property type="entry name" value="Anticodon-binding domain"/>
    <property type="match status" value="1"/>
</dbReference>
<comment type="caution">
    <text evidence="5">The sequence shown here is derived from an EMBL/GenBank/DDBJ whole genome shotgun (WGS) entry which is preliminary data.</text>
</comment>
<dbReference type="GO" id="GO:0030956">
    <property type="term" value="C:glutamyl-tRNA(Gln) amidotransferase complex"/>
    <property type="evidence" value="ECO:0007669"/>
    <property type="project" value="TreeGrafter"/>
</dbReference>
<dbReference type="GO" id="GO:0070681">
    <property type="term" value="P:glutaminyl-tRNAGln biosynthesis via transamidation"/>
    <property type="evidence" value="ECO:0007669"/>
    <property type="project" value="TreeGrafter"/>
</dbReference>
<evidence type="ECO:0000313" key="5">
    <source>
        <dbReference type="EMBL" id="KAG5309620.1"/>
    </source>
</evidence>
<feature type="non-terminal residue" evidence="5">
    <location>
        <position position="1"/>
    </location>
</feature>
<proteinExistence type="predicted"/>
<dbReference type="GO" id="GO:0006450">
    <property type="term" value="P:regulation of translational fidelity"/>
    <property type="evidence" value="ECO:0007669"/>
    <property type="project" value="InterPro"/>
</dbReference>
<dbReference type="SUPFAM" id="SSF52954">
    <property type="entry name" value="Class II aaRS ABD-related"/>
    <property type="match status" value="1"/>
</dbReference>
<dbReference type="Proteomes" id="UP000667349">
    <property type="component" value="Unassembled WGS sequence"/>
</dbReference>
<feature type="domain" description="Anticodon-binding" evidence="4">
    <location>
        <begin position="387"/>
        <end position="426"/>
    </location>
</feature>
<keyword evidence="1" id="KW-0547">Nucleotide-binding</keyword>
<dbReference type="InterPro" id="IPR036621">
    <property type="entry name" value="Anticodon-bd_dom_sf"/>
</dbReference>
<feature type="compositionally biased region" description="Basic and acidic residues" evidence="3">
    <location>
        <begin position="52"/>
        <end position="68"/>
    </location>
</feature>
<organism evidence="5 6">
    <name type="scientific">Acromyrmex insinuator</name>
    <dbReference type="NCBI Taxonomy" id="230686"/>
    <lineage>
        <taxon>Eukaryota</taxon>
        <taxon>Metazoa</taxon>
        <taxon>Ecdysozoa</taxon>
        <taxon>Arthropoda</taxon>
        <taxon>Hexapoda</taxon>
        <taxon>Insecta</taxon>
        <taxon>Pterygota</taxon>
        <taxon>Neoptera</taxon>
        <taxon>Endopterygota</taxon>
        <taxon>Hymenoptera</taxon>
        <taxon>Apocrita</taxon>
        <taxon>Aculeata</taxon>
        <taxon>Formicoidea</taxon>
        <taxon>Formicidae</taxon>
        <taxon>Myrmicinae</taxon>
        <taxon>Acromyrmex</taxon>
    </lineage>
</organism>
<dbReference type="SUPFAM" id="SSF55681">
    <property type="entry name" value="Class II aaRS and biotin synthetases"/>
    <property type="match status" value="1"/>
</dbReference>
<evidence type="ECO:0000256" key="2">
    <source>
        <dbReference type="ARBA" id="ARBA00023128"/>
    </source>
</evidence>
<dbReference type="InterPro" id="IPR004154">
    <property type="entry name" value="Anticodon-bd"/>
</dbReference>
<feature type="non-terminal residue" evidence="5">
    <location>
        <position position="430"/>
    </location>
</feature>
<name>A0A836JJW1_9HYME</name>
<dbReference type="InterPro" id="IPR045864">
    <property type="entry name" value="aa-tRNA-synth_II/BPL/LPL"/>
</dbReference>
<dbReference type="GO" id="GO:0032543">
    <property type="term" value="P:mitochondrial translation"/>
    <property type="evidence" value="ECO:0007669"/>
    <property type="project" value="TreeGrafter"/>
</dbReference>
<evidence type="ECO:0000256" key="3">
    <source>
        <dbReference type="SAM" id="MobiDB-lite"/>
    </source>
</evidence>
<dbReference type="Pfam" id="PF02686">
    <property type="entry name" value="GatC"/>
    <property type="match status" value="1"/>
</dbReference>
<keyword evidence="6" id="KW-1185">Reference proteome</keyword>
<gene>
    <name evidence="5" type="primary">And</name>
    <name evidence="5" type="ORF">G6Z75_0000279</name>
</gene>
<feature type="compositionally biased region" description="Low complexity" evidence="3">
    <location>
        <begin position="41"/>
        <end position="51"/>
    </location>
</feature>